<dbReference type="SUPFAM" id="SSF46689">
    <property type="entry name" value="Homeodomain-like"/>
    <property type="match status" value="1"/>
</dbReference>
<dbReference type="GO" id="GO:0000978">
    <property type="term" value="F:RNA polymerase II cis-regulatory region sequence-specific DNA binding"/>
    <property type="evidence" value="ECO:0007669"/>
    <property type="project" value="TreeGrafter"/>
</dbReference>
<dbReference type="GO" id="GO:0005634">
    <property type="term" value="C:nucleus"/>
    <property type="evidence" value="ECO:0007669"/>
    <property type="project" value="UniProtKB-SubCell"/>
</dbReference>
<protein>
    <recommendedName>
        <fullName evidence="8">Homeobox domain-containing protein</fullName>
    </recommendedName>
</protein>
<dbReference type="SMART" id="SM00389">
    <property type="entry name" value="HOX"/>
    <property type="match status" value="1"/>
</dbReference>
<dbReference type="GO" id="GO:0048468">
    <property type="term" value="P:cell development"/>
    <property type="evidence" value="ECO:0007669"/>
    <property type="project" value="TreeGrafter"/>
</dbReference>
<dbReference type="Pfam" id="PF05920">
    <property type="entry name" value="Homeobox_KN"/>
    <property type="match status" value="1"/>
</dbReference>
<dbReference type="InterPro" id="IPR001356">
    <property type="entry name" value="HD"/>
</dbReference>
<evidence type="ECO:0000256" key="1">
    <source>
        <dbReference type="ARBA" id="ARBA00004123"/>
    </source>
</evidence>
<feature type="compositionally biased region" description="Polar residues" evidence="7">
    <location>
        <begin position="143"/>
        <end position="159"/>
    </location>
</feature>
<gene>
    <name evidence="9" type="ORF">EI555_021561</name>
</gene>
<dbReference type="CDD" id="cd00086">
    <property type="entry name" value="homeodomain"/>
    <property type="match status" value="1"/>
</dbReference>
<dbReference type="Proteomes" id="UP000308365">
    <property type="component" value="Unassembled WGS sequence"/>
</dbReference>
<dbReference type="InterPro" id="IPR017970">
    <property type="entry name" value="Homeobox_CS"/>
</dbReference>
<dbReference type="PROSITE" id="PS50071">
    <property type="entry name" value="HOMEOBOX_2"/>
    <property type="match status" value="1"/>
</dbReference>
<dbReference type="EMBL" id="RWIC01001186">
    <property type="protein sequence ID" value="TKC37180.1"/>
    <property type="molecule type" value="Genomic_DNA"/>
</dbReference>
<dbReference type="PANTHER" id="PTHR11211:SF3">
    <property type="entry name" value="HOMEOBOX PROTEIN MOHAWK"/>
    <property type="match status" value="1"/>
</dbReference>
<evidence type="ECO:0000256" key="5">
    <source>
        <dbReference type="ARBA" id="ARBA00023242"/>
    </source>
</evidence>
<keyword evidence="5 6" id="KW-0539">Nucleus</keyword>
<organism evidence="9 10">
    <name type="scientific">Monodon monoceros</name>
    <name type="common">Narwhal</name>
    <name type="synonym">Ceratodon monodon</name>
    <dbReference type="NCBI Taxonomy" id="40151"/>
    <lineage>
        <taxon>Eukaryota</taxon>
        <taxon>Metazoa</taxon>
        <taxon>Chordata</taxon>
        <taxon>Craniata</taxon>
        <taxon>Vertebrata</taxon>
        <taxon>Euteleostomi</taxon>
        <taxon>Mammalia</taxon>
        <taxon>Eutheria</taxon>
        <taxon>Laurasiatheria</taxon>
        <taxon>Artiodactyla</taxon>
        <taxon>Whippomorpha</taxon>
        <taxon>Cetacea</taxon>
        <taxon>Odontoceti</taxon>
        <taxon>Monodontidae</taxon>
        <taxon>Monodon</taxon>
    </lineage>
</organism>
<dbReference type="AlphaFoldDB" id="A0A4V5P6N2"/>
<sequence length="347" mass="39028">MNTIIFNKLGSAVLFEHHGALEWEQGGRPYGGVPDSRHSHPEVGIMDGAPLKDNLGLRHGRTGARQNGGKVRHKWQALQDMVWPLKQWPHKHRDNPYPTKTEKILLALGSQMTLVQVSNWFANARRQLKNTVRQPDLRCCGTSAESNPNDATEGEQNVPPQDVKSSRFDSEKYEFNLRMVEITFAWMQLLFLSTSLTFGEEQLTHVSRDALDLKTGSFPYRNHPLCHFPVSTLPAQMEPFSFVHSYFSANITAEYLQENCDYIIHVKDESIAALTGALGCHGCCVPTQDAQNAKEKSVLLRVLLQHRPDEEDPKFMLLSPPTAFSLLISPATMGRPGGTYEMTFDNV</sequence>
<keyword evidence="3 6" id="KW-0238">DNA-binding</keyword>
<dbReference type="GO" id="GO:0000981">
    <property type="term" value="F:DNA-binding transcription factor activity, RNA polymerase II-specific"/>
    <property type="evidence" value="ECO:0007669"/>
    <property type="project" value="InterPro"/>
</dbReference>
<evidence type="ECO:0000259" key="8">
    <source>
        <dbReference type="PROSITE" id="PS50071"/>
    </source>
</evidence>
<evidence type="ECO:0000313" key="9">
    <source>
        <dbReference type="EMBL" id="TKC37180.1"/>
    </source>
</evidence>
<evidence type="ECO:0000256" key="6">
    <source>
        <dbReference type="PROSITE-ProRule" id="PRU00108"/>
    </source>
</evidence>
<evidence type="ECO:0000256" key="7">
    <source>
        <dbReference type="SAM" id="MobiDB-lite"/>
    </source>
</evidence>
<evidence type="ECO:0000256" key="2">
    <source>
        <dbReference type="ARBA" id="ARBA00008446"/>
    </source>
</evidence>
<feature type="domain" description="Homeobox" evidence="8">
    <location>
        <begin position="95"/>
        <end position="131"/>
    </location>
</feature>
<dbReference type="InterPro" id="IPR009057">
    <property type="entry name" value="Homeodomain-like_sf"/>
</dbReference>
<accession>A0A4V5P6N2</accession>
<feature type="region of interest" description="Disordered" evidence="7">
    <location>
        <begin position="139"/>
        <end position="165"/>
    </location>
</feature>
<evidence type="ECO:0000313" key="10">
    <source>
        <dbReference type="Proteomes" id="UP000308365"/>
    </source>
</evidence>
<feature type="DNA-binding region" description="Homeobox" evidence="6">
    <location>
        <begin position="97"/>
        <end position="132"/>
    </location>
</feature>
<evidence type="ECO:0000256" key="4">
    <source>
        <dbReference type="ARBA" id="ARBA00023155"/>
    </source>
</evidence>
<dbReference type="PROSITE" id="PS00027">
    <property type="entry name" value="HOMEOBOX_1"/>
    <property type="match status" value="1"/>
</dbReference>
<dbReference type="InterPro" id="IPR008422">
    <property type="entry name" value="KN_HD"/>
</dbReference>
<name>A0A4V5P6N2_MONMO</name>
<keyword evidence="4 6" id="KW-0371">Homeobox</keyword>
<comment type="subcellular location">
    <subcellularLocation>
        <location evidence="1 6">Nucleus</location>
    </subcellularLocation>
</comment>
<evidence type="ECO:0000256" key="3">
    <source>
        <dbReference type="ARBA" id="ARBA00023125"/>
    </source>
</evidence>
<dbReference type="PANTHER" id="PTHR11211">
    <property type="entry name" value="IROQUOIS-CLASS HOMEODOMAIN PROTEIN IRX"/>
    <property type="match status" value="1"/>
</dbReference>
<proteinExistence type="inferred from homology"/>
<comment type="caution">
    <text evidence="9">The sequence shown here is derived from an EMBL/GenBank/DDBJ whole genome shotgun (WGS) entry which is preliminary data.</text>
</comment>
<dbReference type="GO" id="GO:0007517">
    <property type="term" value="P:muscle organ development"/>
    <property type="evidence" value="ECO:0007669"/>
    <property type="project" value="TreeGrafter"/>
</dbReference>
<reference evidence="10" key="1">
    <citation type="journal article" date="2019" name="IScience">
        <title>Narwhal Genome Reveals Long-Term Low Genetic Diversity despite Current Large Abundance Size.</title>
        <authorList>
            <person name="Westbury M.V."/>
            <person name="Petersen B."/>
            <person name="Garde E."/>
            <person name="Heide-Jorgensen M.P."/>
            <person name="Lorenzen E.D."/>
        </authorList>
    </citation>
    <scope>NUCLEOTIDE SEQUENCE [LARGE SCALE GENOMIC DNA]</scope>
</reference>
<dbReference type="Gene3D" id="1.10.10.60">
    <property type="entry name" value="Homeodomain-like"/>
    <property type="match status" value="1"/>
</dbReference>
<comment type="similarity">
    <text evidence="2">Belongs to the TALE/IRO homeobox family.</text>
</comment>